<dbReference type="SMART" id="SM01064">
    <property type="entry name" value="CBM_10"/>
    <property type="match status" value="3"/>
</dbReference>
<protein>
    <recommendedName>
        <fullName evidence="2">Carbohydrate binding module family 10 domain-containing protein</fullName>
    </recommendedName>
</protein>
<accession>A0A1Y1Z305</accession>
<gene>
    <name evidence="3" type="ORF">LY90DRAFT_214070</name>
</gene>
<dbReference type="InterPro" id="IPR009031">
    <property type="entry name" value="CBM10"/>
</dbReference>
<evidence type="ECO:0000256" key="1">
    <source>
        <dbReference type="SAM" id="MobiDB-lite"/>
    </source>
</evidence>
<organism evidence="3 4">
    <name type="scientific">Neocallimastix californiae</name>
    <dbReference type="NCBI Taxonomy" id="1754190"/>
    <lineage>
        <taxon>Eukaryota</taxon>
        <taxon>Fungi</taxon>
        <taxon>Fungi incertae sedis</taxon>
        <taxon>Chytridiomycota</taxon>
        <taxon>Chytridiomycota incertae sedis</taxon>
        <taxon>Neocallimastigomycetes</taxon>
        <taxon>Neocallimastigales</taxon>
        <taxon>Neocallimastigaceae</taxon>
        <taxon>Neocallimastix</taxon>
    </lineage>
</organism>
<dbReference type="GO" id="GO:0005975">
    <property type="term" value="P:carbohydrate metabolic process"/>
    <property type="evidence" value="ECO:0007669"/>
    <property type="project" value="InterPro"/>
</dbReference>
<evidence type="ECO:0000259" key="2">
    <source>
        <dbReference type="SMART" id="SM01064"/>
    </source>
</evidence>
<feature type="compositionally biased region" description="Basic residues" evidence="1">
    <location>
        <begin position="34"/>
        <end position="54"/>
    </location>
</feature>
<feature type="domain" description="Carbohydrate binding module family 10" evidence="2">
    <location>
        <begin position="148"/>
        <end position="174"/>
    </location>
</feature>
<feature type="region of interest" description="Disordered" evidence="1">
    <location>
        <begin position="34"/>
        <end position="77"/>
    </location>
</feature>
<dbReference type="EMBL" id="MCOG01000463">
    <property type="protein sequence ID" value="ORY04484.1"/>
    <property type="molecule type" value="Genomic_DNA"/>
</dbReference>
<keyword evidence="4" id="KW-1185">Reference proteome</keyword>
<evidence type="ECO:0000313" key="3">
    <source>
        <dbReference type="EMBL" id="ORY04484.1"/>
    </source>
</evidence>
<proteinExistence type="predicted"/>
<reference evidence="3 4" key="1">
    <citation type="submission" date="2016-08" db="EMBL/GenBank/DDBJ databases">
        <title>A Parts List for Fungal Cellulosomes Revealed by Comparative Genomics.</title>
        <authorList>
            <consortium name="DOE Joint Genome Institute"/>
            <person name="Haitjema C.H."/>
            <person name="Gilmore S.P."/>
            <person name="Henske J.K."/>
            <person name="Solomon K.V."/>
            <person name="De Groot R."/>
            <person name="Kuo A."/>
            <person name="Mondo S.J."/>
            <person name="Salamov A.A."/>
            <person name="Labutti K."/>
            <person name="Zhao Z."/>
            <person name="Chiniquy J."/>
            <person name="Barry K."/>
            <person name="Brewer H.M."/>
            <person name="Purvine S.O."/>
            <person name="Wright A.T."/>
            <person name="Boxma B."/>
            <person name="Van Alen T."/>
            <person name="Hackstein J.H."/>
            <person name="Baker S.E."/>
            <person name="Grigoriev I.V."/>
            <person name="O'Malley M.A."/>
        </authorList>
    </citation>
    <scope>NUCLEOTIDE SEQUENCE [LARGE SCALE GENOMIC DNA]</scope>
    <source>
        <strain evidence="3 4">G1</strain>
    </source>
</reference>
<feature type="domain" description="Carbohydrate binding module family 10" evidence="2">
    <location>
        <begin position="232"/>
        <end position="268"/>
    </location>
</feature>
<feature type="domain" description="Carbohydrate binding module family 10" evidence="2">
    <location>
        <begin position="82"/>
        <end position="112"/>
    </location>
</feature>
<comment type="caution">
    <text evidence="3">The sequence shown here is derived from an EMBL/GenBank/DDBJ whole genome shotgun (WGS) entry which is preliminary data.</text>
</comment>
<sequence length="312" mass="34993">MEPFGVGKITHFVRYHQNVNLLLIKRVKNEHNKSIKKKTVKKSIKKKTFKKANKKTTTTTTTTTTTNTPTPTTPVPHQTDEHGNLICNSCIVTATGGDNSLWGWEEEKSCIIDLTKCQGNLKEEKKHENNKKSKADINFKKDASNNYICNGCEVTAVGSDNAYWGYENETSCIIDNIKCKLTPPEIRKTTTPLQRAPDGILICSTCEYLESDQSYGTWNFENGEICRVLGSRCGVNFSVYPWCSGCYVTSTGKDGALYGWENGNSCVINEITCDLIDDKSTLYVKAKSAASPKQYIDYIYVIFSLIITLFYL</sequence>
<name>A0A1Y1Z305_9FUNG</name>
<evidence type="ECO:0000313" key="4">
    <source>
        <dbReference type="Proteomes" id="UP000193920"/>
    </source>
</evidence>
<dbReference type="Proteomes" id="UP000193920">
    <property type="component" value="Unassembled WGS sequence"/>
</dbReference>
<dbReference type="AlphaFoldDB" id="A0A1Y1Z305"/>
<feature type="compositionally biased region" description="Low complexity" evidence="1">
    <location>
        <begin position="55"/>
        <end position="70"/>
    </location>
</feature>
<dbReference type="GO" id="GO:0030248">
    <property type="term" value="F:cellulose binding"/>
    <property type="evidence" value="ECO:0007669"/>
    <property type="project" value="InterPro"/>
</dbReference>